<dbReference type="AlphaFoldDB" id="A0ABD5YSI8"/>
<evidence type="ECO:0000313" key="1">
    <source>
        <dbReference type="EMBL" id="MFC7192118.1"/>
    </source>
</evidence>
<evidence type="ECO:0000313" key="2">
    <source>
        <dbReference type="Proteomes" id="UP001596417"/>
    </source>
</evidence>
<comment type="caution">
    <text evidence="1">The sequence shown here is derived from an EMBL/GenBank/DDBJ whole genome shotgun (WGS) entry which is preliminary data.</text>
</comment>
<dbReference type="EMBL" id="JBHTAX010000004">
    <property type="protein sequence ID" value="MFC7192118.1"/>
    <property type="molecule type" value="Genomic_DNA"/>
</dbReference>
<protein>
    <submittedName>
        <fullName evidence="1">Uncharacterized protein</fullName>
    </submittedName>
</protein>
<reference evidence="1 2" key="1">
    <citation type="journal article" date="2019" name="Int. J. Syst. Evol. Microbiol.">
        <title>The Global Catalogue of Microorganisms (GCM) 10K type strain sequencing project: providing services to taxonomists for standard genome sequencing and annotation.</title>
        <authorList>
            <consortium name="The Broad Institute Genomics Platform"/>
            <consortium name="The Broad Institute Genome Sequencing Center for Infectious Disease"/>
            <person name="Wu L."/>
            <person name="Ma J."/>
        </authorList>
    </citation>
    <scope>NUCLEOTIDE SEQUENCE [LARGE SCALE GENOMIC DNA]</scope>
    <source>
        <strain evidence="1 2">RDMS1</strain>
    </source>
</reference>
<gene>
    <name evidence="1" type="ORF">ACFQL7_21450</name>
</gene>
<keyword evidence="2" id="KW-1185">Reference proteome</keyword>
<dbReference type="Proteomes" id="UP001596417">
    <property type="component" value="Unassembled WGS sequence"/>
</dbReference>
<name>A0ABD5YSI8_9EURY</name>
<accession>A0ABD5YSI8</accession>
<organism evidence="1 2">
    <name type="scientific">Halocatena marina</name>
    <dbReference type="NCBI Taxonomy" id="2934937"/>
    <lineage>
        <taxon>Archaea</taxon>
        <taxon>Methanobacteriati</taxon>
        <taxon>Methanobacteriota</taxon>
        <taxon>Stenosarchaea group</taxon>
        <taxon>Halobacteria</taxon>
        <taxon>Halobacteriales</taxon>
        <taxon>Natronomonadaceae</taxon>
        <taxon>Halocatena</taxon>
    </lineage>
</organism>
<sequence>MVSSSNNGSRLLHDGLGDRVLHLTHRQGWHGVTCYYGNRR</sequence>
<proteinExistence type="predicted"/>